<name>A0ACC3D7Q6_9PEZI</name>
<evidence type="ECO:0000313" key="2">
    <source>
        <dbReference type="Proteomes" id="UP001186974"/>
    </source>
</evidence>
<dbReference type="Proteomes" id="UP001186974">
    <property type="component" value="Unassembled WGS sequence"/>
</dbReference>
<accession>A0ACC3D7Q6</accession>
<gene>
    <name evidence="1" type="ORF">LTS18_002084</name>
</gene>
<comment type="caution">
    <text evidence="1">The sequence shown here is derived from an EMBL/GenBank/DDBJ whole genome shotgun (WGS) entry which is preliminary data.</text>
</comment>
<keyword evidence="2" id="KW-1185">Reference proteome</keyword>
<proteinExistence type="predicted"/>
<dbReference type="EMBL" id="JAWDJW010006938">
    <property type="protein sequence ID" value="KAK3063228.1"/>
    <property type="molecule type" value="Genomic_DNA"/>
</dbReference>
<reference evidence="1" key="1">
    <citation type="submission" date="2024-09" db="EMBL/GenBank/DDBJ databases">
        <title>Black Yeasts Isolated from many extreme environments.</title>
        <authorList>
            <person name="Coleine C."/>
            <person name="Stajich J.E."/>
            <person name="Selbmann L."/>
        </authorList>
    </citation>
    <scope>NUCLEOTIDE SEQUENCE</scope>
    <source>
        <strain evidence="1">CCFEE 5737</strain>
    </source>
</reference>
<organism evidence="1 2">
    <name type="scientific">Coniosporium uncinatum</name>
    <dbReference type="NCBI Taxonomy" id="93489"/>
    <lineage>
        <taxon>Eukaryota</taxon>
        <taxon>Fungi</taxon>
        <taxon>Dikarya</taxon>
        <taxon>Ascomycota</taxon>
        <taxon>Pezizomycotina</taxon>
        <taxon>Dothideomycetes</taxon>
        <taxon>Dothideomycetes incertae sedis</taxon>
        <taxon>Coniosporium</taxon>
    </lineage>
</organism>
<evidence type="ECO:0000313" key="1">
    <source>
        <dbReference type="EMBL" id="KAK3063228.1"/>
    </source>
</evidence>
<protein>
    <submittedName>
        <fullName evidence="1">Uncharacterized protein</fullName>
    </submittedName>
</protein>
<sequence>MGDTIPPSTSSPAAATALPTTCQCLGDDDITGSLFDVMVTICVGKGDKTKEFQGHRGLLCHYSSYFKGALEGGFKEAESRTVTLPEDDVEVFEIFFSWLYTRSLFKREHDNLSIPLSWSLLLQVHCFADMRGVPRLQNMSSDAIIDKVANEWRFPHNRFAYIYANTPHKAPLRTLAVDMIIFTGILVEIDCPLPCLTPDMLQDLVVAMQSLNENGTGWKWGRKTWKEINKCKYHVKSDGTPAFVPVKDGDKP</sequence>